<proteinExistence type="predicted"/>
<name>A0A2P2E2E3_9LEPT</name>
<dbReference type="AlphaFoldDB" id="A0A2P2E2E3"/>
<gene>
    <name evidence="1" type="ORF">LPTSP4_25600</name>
</gene>
<dbReference type="RefSeq" id="WP_108977317.1">
    <property type="nucleotide sequence ID" value="NZ_BFBB01000008.1"/>
</dbReference>
<dbReference type="EMBL" id="BFBB01000008">
    <property type="protein sequence ID" value="GBF51029.1"/>
    <property type="molecule type" value="Genomic_DNA"/>
</dbReference>
<protein>
    <submittedName>
        <fullName evidence="1">Uncharacterized protein</fullName>
    </submittedName>
</protein>
<comment type="caution">
    <text evidence="1">The sequence shown here is derived from an EMBL/GenBank/DDBJ whole genome shotgun (WGS) entry which is preliminary data.</text>
</comment>
<dbReference type="OrthoDB" id="329739at2"/>
<keyword evidence="2" id="KW-1185">Reference proteome</keyword>
<dbReference type="Proteomes" id="UP000245133">
    <property type="component" value="Unassembled WGS sequence"/>
</dbReference>
<organism evidence="1 2">
    <name type="scientific">Leptospira ryugenii</name>
    <dbReference type="NCBI Taxonomy" id="1917863"/>
    <lineage>
        <taxon>Bacteria</taxon>
        <taxon>Pseudomonadati</taxon>
        <taxon>Spirochaetota</taxon>
        <taxon>Spirochaetia</taxon>
        <taxon>Leptospirales</taxon>
        <taxon>Leptospiraceae</taxon>
        <taxon>Leptospira</taxon>
    </lineage>
</organism>
<evidence type="ECO:0000313" key="1">
    <source>
        <dbReference type="EMBL" id="GBF51029.1"/>
    </source>
</evidence>
<reference evidence="1 2" key="1">
    <citation type="submission" date="2018-02" db="EMBL/GenBank/DDBJ databases">
        <title>Novel Leptospira species isolated from soil and water in Japan.</title>
        <authorList>
            <person name="Nakao R."/>
            <person name="Masuzawa T."/>
        </authorList>
    </citation>
    <scope>NUCLEOTIDE SEQUENCE [LARGE SCALE GENOMIC DNA]</scope>
    <source>
        <strain evidence="1 2">YH101</strain>
    </source>
</reference>
<accession>A0A2P2E2E3</accession>
<evidence type="ECO:0000313" key="2">
    <source>
        <dbReference type="Proteomes" id="UP000245133"/>
    </source>
</evidence>
<sequence length="244" mass="26056">MDTKKIHFVLAIFLFGMASFYCRTEGNETNETGLALLALVDAQTKAAAAAEAAARNCETNLETYASGTYASLCSPSAGAGRFFRVEGLKTTGDNGYLYLFLGYTSQPSSVTPNSVGQYQFVVGKSVSNANPFAWFRNVEYGNYQAGQTASGANPSISFSSEKELCVNFSGTTAAPKVNLWITDVNGANCQNTSTLTETNAIINYIGWSNTSNTISTSSSTNFFRFSSTSLLSAKKIAISSQSIF</sequence>